<evidence type="ECO:0000256" key="9">
    <source>
        <dbReference type="HAMAP-Rule" id="MF_00911"/>
    </source>
</evidence>
<evidence type="ECO:0000256" key="2">
    <source>
        <dbReference type="ARBA" id="ARBA00022475"/>
    </source>
</evidence>
<dbReference type="GO" id="GO:0032153">
    <property type="term" value="C:cell division site"/>
    <property type="evidence" value="ECO:0007669"/>
    <property type="project" value="UniProtKB-UniRule"/>
</dbReference>
<keyword evidence="3 9" id="KW-0997">Cell inner membrane</keyword>
<dbReference type="Pfam" id="PF08478">
    <property type="entry name" value="POTRA_1"/>
    <property type="match status" value="1"/>
</dbReference>
<dbReference type="InterPro" id="IPR013685">
    <property type="entry name" value="POTRA_FtsQ_type"/>
</dbReference>
<gene>
    <name evidence="9" type="primary">ftsQ</name>
    <name evidence="11" type="ORF">L0Y14_04255</name>
</gene>
<keyword evidence="4 9" id="KW-0132">Cell division</keyword>
<dbReference type="GO" id="GO:0090529">
    <property type="term" value="P:cell septum assembly"/>
    <property type="evidence" value="ECO:0007669"/>
    <property type="project" value="InterPro"/>
</dbReference>
<dbReference type="Pfam" id="PF03799">
    <property type="entry name" value="FtsQ_DivIB_C"/>
    <property type="match status" value="1"/>
</dbReference>
<evidence type="ECO:0000259" key="10">
    <source>
        <dbReference type="PROSITE" id="PS51779"/>
    </source>
</evidence>
<keyword evidence="6 9" id="KW-1133">Transmembrane helix</keyword>
<organism evidence="11 12">
    <name type="scientific">Candidatus Endoriftia persephonae</name>
    <dbReference type="NCBI Taxonomy" id="393765"/>
    <lineage>
        <taxon>Bacteria</taxon>
        <taxon>Pseudomonadati</taxon>
        <taxon>Pseudomonadota</taxon>
        <taxon>Gammaproteobacteria</taxon>
        <taxon>Chromatiales</taxon>
        <taxon>Sedimenticolaceae</taxon>
        <taxon>Candidatus Endoriftia</taxon>
    </lineage>
</organism>
<dbReference type="RefSeq" id="WP_005960908.1">
    <property type="nucleotide sequence ID" value="NZ_CP090569.1"/>
</dbReference>
<dbReference type="KEGG" id="eps:L0Y14_04255"/>
<evidence type="ECO:0000256" key="3">
    <source>
        <dbReference type="ARBA" id="ARBA00022519"/>
    </source>
</evidence>
<evidence type="ECO:0000313" key="11">
    <source>
        <dbReference type="EMBL" id="USF88456.1"/>
    </source>
</evidence>
<proteinExistence type="inferred from homology"/>
<dbReference type="InterPro" id="IPR045335">
    <property type="entry name" value="FtsQ_C_sf"/>
</dbReference>
<evidence type="ECO:0000256" key="5">
    <source>
        <dbReference type="ARBA" id="ARBA00022692"/>
    </source>
</evidence>
<protein>
    <recommendedName>
        <fullName evidence="9">Cell division protein FtsQ</fullName>
    </recommendedName>
</protein>
<comment type="subcellular location">
    <subcellularLocation>
        <location evidence="9">Cell inner membrane</location>
        <topology evidence="9">Single-pass type II membrane protein</topology>
    </subcellularLocation>
    <subcellularLocation>
        <location evidence="1">Membrane</location>
    </subcellularLocation>
    <text evidence="9">Localizes to the division septum.</text>
</comment>
<comment type="subunit">
    <text evidence="9">Part of a complex composed of FtsB, FtsL and FtsQ.</text>
</comment>
<dbReference type="PROSITE" id="PS51779">
    <property type="entry name" value="POTRA"/>
    <property type="match status" value="1"/>
</dbReference>
<dbReference type="Gene3D" id="3.10.20.310">
    <property type="entry name" value="membrane protein fhac"/>
    <property type="match status" value="1"/>
</dbReference>
<dbReference type="PANTHER" id="PTHR35851">
    <property type="entry name" value="CELL DIVISION PROTEIN FTSQ"/>
    <property type="match status" value="1"/>
</dbReference>
<evidence type="ECO:0000256" key="7">
    <source>
        <dbReference type="ARBA" id="ARBA00023136"/>
    </source>
</evidence>
<comment type="function">
    <text evidence="9">Essential cell division protein. May link together the upstream cell division proteins, which are predominantly cytoplasmic, with the downstream cell division proteins, which are predominantly periplasmic. May control correct divisome assembly.</text>
</comment>
<keyword evidence="8 9" id="KW-0131">Cell cycle</keyword>
<evidence type="ECO:0000256" key="4">
    <source>
        <dbReference type="ARBA" id="ARBA00022618"/>
    </source>
</evidence>
<dbReference type="EMBL" id="CP090569">
    <property type="protein sequence ID" value="USF88456.1"/>
    <property type="molecule type" value="Genomic_DNA"/>
</dbReference>
<feature type="domain" description="POTRA" evidence="10">
    <location>
        <begin position="51"/>
        <end position="120"/>
    </location>
</feature>
<dbReference type="Proteomes" id="UP001056649">
    <property type="component" value="Chromosome"/>
</dbReference>
<dbReference type="AlphaFoldDB" id="A0A9J7A0W3"/>
<dbReference type="GO" id="GO:0005886">
    <property type="term" value="C:plasma membrane"/>
    <property type="evidence" value="ECO:0007669"/>
    <property type="project" value="UniProtKB-SubCell"/>
</dbReference>
<dbReference type="PANTHER" id="PTHR35851:SF1">
    <property type="entry name" value="CELL DIVISION PROTEIN FTSQ"/>
    <property type="match status" value="1"/>
</dbReference>
<accession>A0A9J7A0W3</accession>
<dbReference type="HAMAP" id="MF_00911">
    <property type="entry name" value="FtsQ_subfam"/>
    <property type="match status" value="1"/>
</dbReference>
<keyword evidence="12" id="KW-1185">Reference proteome</keyword>
<dbReference type="InterPro" id="IPR034746">
    <property type="entry name" value="POTRA"/>
</dbReference>
<keyword evidence="5 9" id="KW-0812">Transmembrane</keyword>
<dbReference type="GO" id="GO:0043093">
    <property type="term" value="P:FtsZ-dependent cytokinesis"/>
    <property type="evidence" value="ECO:0007669"/>
    <property type="project" value="UniProtKB-UniRule"/>
</dbReference>
<comment type="similarity">
    <text evidence="9">Belongs to the FtsQ/DivIB family. FtsQ subfamily.</text>
</comment>
<name>A0A9J7A0W3_9GAMM</name>
<evidence type="ECO:0000256" key="8">
    <source>
        <dbReference type="ARBA" id="ARBA00023306"/>
    </source>
</evidence>
<keyword evidence="2 9" id="KW-1003">Cell membrane</keyword>
<sequence>MKRRLKKRPAPGRFAMVAGFLHRWGVMLSVVALSLAAVLWGYQWLQQPGVMPLRSVGIDGEVRYLDRGLLEKTVHESIRGGFFSVDLQAVRSAVEGLPWVDRVSVKRLWPDRIEVSVVEHEPLARWGKDALVNQRGEIFRPRSLPKIPGLVSWEGPDANVALIHRNYRRIRALLETVEMKLKRIVADQRNAWTLYTDEGLALVLGRGDAAQQLARFVPLYPELRASRKQKLLRIDLRYTNGFSVTWETQMDHSESANYPQMLFRPNRGVDV</sequence>
<evidence type="ECO:0000313" key="12">
    <source>
        <dbReference type="Proteomes" id="UP001056649"/>
    </source>
</evidence>
<feature type="transmembrane region" description="Helical" evidence="9">
    <location>
        <begin position="21"/>
        <end position="45"/>
    </location>
</feature>
<reference evidence="11" key="1">
    <citation type="journal article" date="2022" name="Mol. Ecol. Resour.">
        <title>The complete and closed genome of the facultative generalist Candidatus Endoriftia persephone from deep-sea hydrothermal vents.</title>
        <authorList>
            <person name="de Oliveira A.L."/>
            <person name="Srivastava A."/>
            <person name="Espada-Hinojosa S."/>
            <person name="Bright M."/>
        </authorList>
    </citation>
    <scope>NUCLEOTIDE SEQUENCE</scope>
    <source>
        <strain evidence="11">Tica-EPR-9o50.N</strain>
    </source>
</reference>
<dbReference type="Gene3D" id="3.40.50.11690">
    <property type="entry name" value="Cell division protein FtsQ/DivIB"/>
    <property type="match status" value="1"/>
</dbReference>
<dbReference type="InterPro" id="IPR005548">
    <property type="entry name" value="Cell_div_FtsQ/DivIB_C"/>
</dbReference>
<evidence type="ECO:0000256" key="1">
    <source>
        <dbReference type="ARBA" id="ARBA00004370"/>
    </source>
</evidence>
<keyword evidence="7 9" id="KW-0472">Membrane</keyword>
<dbReference type="InterPro" id="IPR026579">
    <property type="entry name" value="FtsQ"/>
</dbReference>
<evidence type="ECO:0000256" key="6">
    <source>
        <dbReference type="ARBA" id="ARBA00022989"/>
    </source>
</evidence>